<reference evidence="3" key="1">
    <citation type="journal article" date="2023" name="Proc. Natl. Acad. Sci. U.S.A.">
        <title>Genomic and structural basis for evolution of tropane alkaloid biosynthesis.</title>
        <authorList>
            <person name="Wanga Y.-J."/>
            <person name="Taina T."/>
            <person name="Yua J.-Y."/>
            <person name="Lia J."/>
            <person name="Xua B."/>
            <person name="Chenc J."/>
            <person name="D'Auriad J.C."/>
            <person name="Huanga J.-P."/>
            <person name="Huanga S.-X."/>
        </authorList>
    </citation>
    <scope>NUCLEOTIDE SEQUENCE [LARGE SCALE GENOMIC DNA]</scope>
    <source>
        <strain evidence="3">cv. KIB-2019</strain>
    </source>
</reference>
<keyword evidence="3" id="KW-1185">Reference proteome</keyword>
<dbReference type="EMBL" id="JAJAGQ010000022">
    <property type="protein sequence ID" value="KAJ8529415.1"/>
    <property type="molecule type" value="Genomic_DNA"/>
</dbReference>
<gene>
    <name evidence="2" type="ORF">K7X08_036250</name>
</gene>
<keyword evidence="1" id="KW-0732">Signal</keyword>
<comment type="caution">
    <text evidence="2">The sequence shown here is derived from an EMBL/GenBank/DDBJ whole genome shotgun (WGS) entry which is preliminary data.</text>
</comment>
<organism evidence="2 3">
    <name type="scientific">Anisodus acutangulus</name>
    <dbReference type="NCBI Taxonomy" id="402998"/>
    <lineage>
        <taxon>Eukaryota</taxon>
        <taxon>Viridiplantae</taxon>
        <taxon>Streptophyta</taxon>
        <taxon>Embryophyta</taxon>
        <taxon>Tracheophyta</taxon>
        <taxon>Spermatophyta</taxon>
        <taxon>Magnoliopsida</taxon>
        <taxon>eudicotyledons</taxon>
        <taxon>Gunneridae</taxon>
        <taxon>Pentapetalae</taxon>
        <taxon>asterids</taxon>
        <taxon>lamiids</taxon>
        <taxon>Solanales</taxon>
        <taxon>Solanaceae</taxon>
        <taxon>Solanoideae</taxon>
        <taxon>Hyoscyameae</taxon>
        <taxon>Anisodus</taxon>
    </lineage>
</organism>
<evidence type="ECO:0000313" key="3">
    <source>
        <dbReference type="Proteomes" id="UP001152561"/>
    </source>
</evidence>
<protein>
    <recommendedName>
        <fullName evidence="4">Secreted protein</fullName>
    </recommendedName>
</protein>
<sequence>MLLLLEIAVTILQHGTLRCPFFFCEPCSAKLVTCTLCSSNLTTFQVVFEYFLCFKEQKWTHQVLVIKTNGDHLMSLTQH</sequence>
<dbReference type="Proteomes" id="UP001152561">
    <property type="component" value="Unassembled WGS sequence"/>
</dbReference>
<feature type="chain" id="PRO_5040516692" description="Secreted protein" evidence="1">
    <location>
        <begin position="19"/>
        <end position="79"/>
    </location>
</feature>
<name>A0A9Q1L6R9_9SOLA</name>
<dbReference type="AlphaFoldDB" id="A0A9Q1L6R9"/>
<feature type="signal peptide" evidence="1">
    <location>
        <begin position="1"/>
        <end position="18"/>
    </location>
</feature>
<accession>A0A9Q1L6R9</accession>
<evidence type="ECO:0000313" key="2">
    <source>
        <dbReference type="EMBL" id="KAJ8529415.1"/>
    </source>
</evidence>
<proteinExistence type="predicted"/>
<evidence type="ECO:0008006" key="4">
    <source>
        <dbReference type="Google" id="ProtNLM"/>
    </source>
</evidence>
<evidence type="ECO:0000256" key="1">
    <source>
        <dbReference type="SAM" id="SignalP"/>
    </source>
</evidence>